<proteinExistence type="predicted"/>
<feature type="region of interest" description="Disordered" evidence="1">
    <location>
        <begin position="1"/>
        <end position="34"/>
    </location>
</feature>
<evidence type="ECO:0000259" key="2">
    <source>
        <dbReference type="Pfam" id="PF24839"/>
    </source>
</evidence>
<protein>
    <recommendedName>
        <fullName evidence="2">DUF7718 domain-containing protein</fullName>
    </recommendedName>
</protein>
<feature type="compositionally biased region" description="Basic and acidic residues" evidence="1">
    <location>
        <begin position="13"/>
        <end position="34"/>
    </location>
</feature>
<accession>A0ABU0TWI8</accession>
<sequence>MPQDASKQRKKALKDAQRAVDAELTREKGDYVPPDRTECVEKEWHQSLDDSGDIRIEIRVWRHEGRMVDFVLLIQVGDWSQDGSWEQVARVDCSGGRCHIHPPESPDEHKLIHRLDTVNDVEIAYRAANSIAMTVAAMIRDRRS</sequence>
<feature type="domain" description="DUF7718" evidence="2">
    <location>
        <begin position="41"/>
        <end position="124"/>
    </location>
</feature>
<name>A0ABU0TWI8_MICTR</name>
<dbReference type="Proteomes" id="UP001226691">
    <property type="component" value="Unassembled WGS sequence"/>
</dbReference>
<comment type="caution">
    <text evidence="3">The sequence shown here is derived from an EMBL/GenBank/DDBJ whole genome shotgun (WGS) entry which is preliminary data.</text>
</comment>
<evidence type="ECO:0000256" key="1">
    <source>
        <dbReference type="SAM" id="MobiDB-lite"/>
    </source>
</evidence>
<gene>
    <name evidence="3" type="ORF">QE412_002606</name>
</gene>
<keyword evidence="4" id="KW-1185">Reference proteome</keyword>
<dbReference type="Pfam" id="PF24839">
    <property type="entry name" value="DUF7718"/>
    <property type="match status" value="1"/>
</dbReference>
<dbReference type="EMBL" id="JAUTBF010000001">
    <property type="protein sequence ID" value="MDQ1124033.1"/>
    <property type="molecule type" value="Genomic_DNA"/>
</dbReference>
<dbReference type="InterPro" id="IPR056135">
    <property type="entry name" value="DUF7718"/>
</dbReference>
<evidence type="ECO:0000313" key="4">
    <source>
        <dbReference type="Proteomes" id="UP001226691"/>
    </source>
</evidence>
<dbReference type="RefSeq" id="WP_307484417.1">
    <property type="nucleotide sequence ID" value="NZ_JAUTBF010000001.1"/>
</dbReference>
<reference evidence="3 4" key="1">
    <citation type="submission" date="2023-07" db="EMBL/GenBank/DDBJ databases">
        <title>Functional and genomic diversity of the sorghum phyllosphere microbiome.</title>
        <authorList>
            <person name="Shade A."/>
        </authorList>
    </citation>
    <scope>NUCLEOTIDE SEQUENCE [LARGE SCALE GENOMIC DNA]</scope>
    <source>
        <strain evidence="3 4">SORGH_AS_1207</strain>
    </source>
</reference>
<evidence type="ECO:0000313" key="3">
    <source>
        <dbReference type="EMBL" id="MDQ1124033.1"/>
    </source>
</evidence>
<organism evidence="3 4">
    <name type="scientific">Microbacterium trichothecenolyticum</name>
    <name type="common">Aureobacterium trichothecenolyticum</name>
    <dbReference type="NCBI Taxonomy" id="69370"/>
    <lineage>
        <taxon>Bacteria</taxon>
        <taxon>Bacillati</taxon>
        <taxon>Actinomycetota</taxon>
        <taxon>Actinomycetes</taxon>
        <taxon>Micrococcales</taxon>
        <taxon>Microbacteriaceae</taxon>
        <taxon>Microbacterium</taxon>
    </lineage>
</organism>